<keyword evidence="2 5" id="KW-0328">Glycosyltransferase</keyword>
<gene>
    <name evidence="5" type="ORF">AAEO56_18870</name>
</gene>
<proteinExistence type="inferred from homology"/>
<comment type="similarity">
    <text evidence="1">Belongs to the glycosyltransferase 2 family.</text>
</comment>
<dbReference type="CDD" id="cd04186">
    <property type="entry name" value="GT_2_like_c"/>
    <property type="match status" value="1"/>
</dbReference>
<dbReference type="GO" id="GO:0016757">
    <property type="term" value="F:glycosyltransferase activity"/>
    <property type="evidence" value="ECO:0007669"/>
    <property type="project" value="UniProtKB-KW"/>
</dbReference>
<sequence length="296" mass="33463">MWKKSETLDKKVIVIIVIYNGMRWIDKNITSLLASSYPVSIIAIDNNSTDDSVALLEKYPQVELVKSPDNLGFGKANNIGMKMALEQGADYVFLLNQDTWVFEDTIGSLVGKMKSDAAFGIISPMHYSGNGVDFDKSFETYYGRKTAAQKGITVVPFVNAAAWLVSRECTAKVGYFEPLFGHYGEDRNYCDRVKYHKFLIGIDPDSKIVHDRVITRSFNKDLTQSKYKILATLIDPNHNLISAYAQGLKEALGLPKYFGKFYNRAEVKQMLGELLKYYRSFIFKPGQILAARKRAL</sequence>
<evidence type="ECO:0000256" key="1">
    <source>
        <dbReference type="ARBA" id="ARBA00006739"/>
    </source>
</evidence>
<dbReference type="InterPro" id="IPR029044">
    <property type="entry name" value="Nucleotide-diphossugar_trans"/>
</dbReference>
<evidence type="ECO:0000313" key="6">
    <source>
        <dbReference type="Proteomes" id="UP001464555"/>
    </source>
</evidence>
<dbReference type="PANTHER" id="PTHR43179:SF12">
    <property type="entry name" value="GALACTOFURANOSYLTRANSFERASE GLFT2"/>
    <property type="match status" value="1"/>
</dbReference>
<evidence type="ECO:0000256" key="3">
    <source>
        <dbReference type="ARBA" id="ARBA00022679"/>
    </source>
</evidence>
<dbReference type="EMBL" id="JBBYHR010000014">
    <property type="protein sequence ID" value="MEL1246343.1"/>
    <property type="molecule type" value="Genomic_DNA"/>
</dbReference>
<dbReference type="Pfam" id="PF00535">
    <property type="entry name" value="Glycos_transf_2"/>
    <property type="match status" value="1"/>
</dbReference>
<name>A0ABU9I1P6_9FLAO</name>
<dbReference type="Proteomes" id="UP001464555">
    <property type="component" value="Unassembled WGS sequence"/>
</dbReference>
<dbReference type="Gene3D" id="3.90.550.10">
    <property type="entry name" value="Spore Coat Polysaccharide Biosynthesis Protein SpsA, Chain A"/>
    <property type="match status" value="1"/>
</dbReference>
<comment type="caution">
    <text evidence="5">The sequence shown here is derived from an EMBL/GenBank/DDBJ whole genome shotgun (WGS) entry which is preliminary data.</text>
</comment>
<evidence type="ECO:0000259" key="4">
    <source>
        <dbReference type="Pfam" id="PF00535"/>
    </source>
</evidence>
<dbReference type="EC" id="2.4.-.-" evidence="5"/>
<accession>A0ABU9I1P6</accession>
<evidence type="ECO:0000256" key="2">
    <source>
        <dbReference type="ARBA" id="ARBA00022676"/>
    </source>
</evidence>
<dbReference type="PANTHER" id="PTHR43179">
    <property type="entry name" value="RHAMNOSYLTRANSFERASE WBBL"/>
    <property type="match status" value="1"/>
</dbReference>
<organism evidence="5 6">
    <name type="scientific">Flavobacterium arundinis</name>
    <dbReference type="NCBI Taxonomy" id="3139143"/>
    <lineage>
        <taxon>Bacteria</taxon>
        <taxon>Pseudomonadati</taxon>
        <taxon>Bacteroidota</taxon>
        <taxon>Flavobacteriia</taxon>
        <taxon>Flavobacteriales</taxon>
        <taxon>Flavobacteriaceae</taxon>
        <taxon>Flavobacterium</taxon>
    </lineage>
</organism>
<dbReference type="SUPFAM" id="SSF53448">
    <property type="entry name" value="Nucleotide-diphospho-sugar transferases"/>
    <property type="match status" value="1"/>
</dbReference>
<feature type="domain" description="Glycosyltransferase 2-like" evidence="4">
    <location>
        <begin position="14"/>
        <end position="170"/>
    </location>
</feature>
<evidence type="ECO:0000313" key="5">
    <source>
        <dbReference type="EMBL" id="MEL1246343.1"/>
    </source>
</evidence>
<dbReference type="InterPro" id="IPR001173">
    <property type="entry name" value="Glyco_trans_2-like"/>
</dbReference>
<reference evidence="5 6" key="1">
    <citation type="submission" date="2024-04" db="EMBL/GenBank/DDBJ databases">
        <title>Flavobacterium sp. DGU11 16S ribosomal RNA gene Genome sequencing and assembly.</title>
        <authorList>
            <person name="Park S."/>
        </authorList>
    </citation>
    <scope>NUCLEOTIDE SEQUENCE [LARGE SCALE GENOMIC DNA]</scope>
    <source>
        <strain evidence="5 6">DGU11</strain>
    </source>
</reference>
<keyword evidence="6" id="KW-1185">Reference proteome</keyword>
<keyword evidence="3 5" id="KW-0808">Transferase</keyword>
<protein>
    <submittedName>
        <fullName evidence="5">Glycosyltransferase family 2 protein</fullName>
        <ecNumber evidence="5">2.4.-.-</ecNumber>
    </submittedName>
</protein>
<dbReference type="RefSeq" id="WP_341698637.1">
    <property type="nucleotide sequence ID" value="NZ_JBBYHR010000014.1"/>
</dbReference>